<dbReference type="InterPro" id="IPR046345">
    <property type="entry name" value="TraB_PrgY-like"/>
</dbReference>
<protein>
    <submittedName>
        <fullName evidence="2">Uncharacterized protein</fullName>
    </submittedName>
</protein>
<dbReference type="AlphaFoldDB" id="A0AAD1XHC7"/>
<comment type="caution">
    <text evidence="2">The sequence shown here is derived from an EMBL/GenBank/DDBJ whole genome shotgun (WGS) entry which is preliminary data.</text>
</comment>
<dbReference type="PANTHER" id="PTHR21530">
    <property type="entry name" value="PHEROMONE SHUTDOWN PROTEIN"/>
    <property type="match status" value="1"/>
</dbReference>
<organism evidence="2 3">
    <name type="scientific">Euplotes crassus</name>
    <dbReference type="NCBI Taxonomy" id="5936"/>
    <lineage>
        <taxon>Eukaryota</taxon>
        <taxon>Sar</taxon>
        <taxon>Alveolata</taxon>
        <taxon>Ciliophora</taxon>
        <taxon>Intramacronucleata</taxon>
        <taxon>Spirotrichea</taxon>
        <taxon>Hypotrichia</taxon>
        <taxon>Euplotida</taxon>
        <taxon>Euplotidae</taxon>
        <taxon>Moneuplotes</taxon>
    </lineage>
</organism>
<dbReference type="CDD" id="cd14726">
    <property type="entry name" value="TraB_PrgY-like"/>
    <property type="match status" value="1"/>
</dbReference>
<feature type="region of interest" description="Disordered" evidence="1">
    <location>
        <begin position="33"/>
        <end position="55"/>
    </location>
</feature>
<feature type="compositionally biased region" description="Basic and acidic residues" evidence="1">
    <location>
        <begin position="38"/>
        <end position="55"/>
    </location>
</feature>
<sequence length="384" mass="45605">MSNPLSRYRLLYKKVARPNNITPFSKHVFMRSQNKHQHMSDRLGKREDPKSSTHVHLKEPFTNTELHLIGTMNTNTMLARRTRKLIREIQPDSVFVMASPKWWDSARLIEGVHSQEDFEKYHDAVLGGINECKVDMSHFRGAVFRARMFILKLALNFAYRPGSHFKFYYPGLEIKYACEEAEKLGAELHFLGPELNNITWRRLYHEHRLNMGNVFYKLYEFGGTRWEGEHYQQIQKLQLTTPSSYVESCCDTYNINWYIQSLDIMFPYLKRILIDKRDMALYKYITRNAKEGQKIVAVVNQWHMEGIEHLWAHEYGMLPRSQSITEEIDPIGDMPLKEGLFDMLYNAFQRELKNAHSNTTPASYSNMMNTYHREQNWQYEHRNM</sequence>
<dbReference type="PANTHER" id="PTHR21530:SF7">
    <property type="entry name" value="TRAB DOMAIN-CONTAINING PROTEIN"/>
    <property type="match status" value="1"/>
</dbReference>
<evidence type="ECO:0000313" key="3">
    <source>
        <dbReference type="Proteomes" id="UP001295684"/>
    </source>
</evidence>
<gene>
    <name evidence="2" type="ORF">ECRASSUSDP1_LOCUS14033</name>
</gene>
<name>A0AAD1XHC7_EUPCR</name>
<evidence type="ECO:0000313" key="2">
    <source>
        <dbReference type="EMBL" id="CAI2372702.1"/>
    </source>
</evidence>
<proteinExistence type="predicted"/>
<dbReference type="EMBL" id="CAMPGE010013999">
    <property type="protein sequence ID" value="CAI2372702.1"/>
    <property type="molecule type" value="Genomic_DNA"/>
</dbReference>
<reference evidence="2" key="1">
    <citation type="submission" date="2023-07" db="EMBL/GenBank/DDBJ databases">
        <authorList>
            <consortium name="AG Swart"/>
            <person name="Singh M."/>
            <person name="Singh A."/>
            <person name="Seah K."/>
            <person name="Emmerich C."/>
        </authorList>
    </citation>
    <scope>NUCLEOTIDE SEQUENCE</scope>
    <source>
        <strain evidence="2">DP1</strain>
    </source>
</reference>
<keyword evidence="3" id="KW-1185">Reference proteome</keyword>
<dbReference type="Proteomes" id="UP001295684">
    <property type="component" value="Unassembled WGS sequence"/>
</dbReference>
<accession>A0AAD1XHC7</accession>
<evidence type="ECO:0000256" key="1">
    <source>
        <dbReference type="SAM" id="MobiDB-lite"/>
    </source>
</evidence>